<feature type="chain" id="PRO_5045582528" evidence="1">
    <location>
        <begin position="19"/>
        <end position="686"/>
    </location>
</feature>
<accession>A0ABY4GMX9</accession>
<evidence type="ECO:0000313" key="2">
    <source>
        <dbReference type="EMBL" id="UOQ84712.1"/>
    </source>
</evidence>
<reference evidence="2 3" key="1">
    <citation type="submission" date="2022-04" db="EMBL/GenBank/DDBJ databases">
        <title>Gracilibacillus sp. isolated from saltern.</title>
        <authorList>
            <person name="Won M."/>
            <person name="Lee C.-M."/>
            <person name="Woen H.-Y."/>
            <person name="Kwon S.-W."/>
        </authorList>
    </citation>
    <scope>NUCLEOTIDE SEQUENCE [LARGE SCALE GENOMIC DNA]</scope>
    <source>
        <strain evidence="2 3">SSPM10-3</strain>
    </source>
</reference>
<gene>
    <name evidence="2" type="ORF">MUN87_18945</name>
</gene>
<evidence type="ECO:0000256" key="1">
    <source>
        <dbReference type="SAM" id="SignalP"/>
    </source>
</evidence>
<dbReference type="SUPFAM" id="SSF82171">
    <property type="entry name" value="DPP6 N-terminal domain-like"/>
    <property type="match status" value="1"/>
</dbReference>
<proteinExistence type="predicted"/>
<sequence length="686" mass="78756">MTKNIYLIGLIASLFLLAACSSSKDSSQNLTETISGNEPTEEENEASLEKKALFTYEEPENATYDIHSVKISNDASTVLFSTVESIKREDERSNYLKYEGNEAIDLNDLSTSDNEEESCRQAQVSPNGQYIILNCLKMDHEFMIYDSQKEEIVHNEPTFENYGSEVKGITNEMEVILRSIDGDILTVYNPEAKESEEYNLPDMTGHESESFDEISITNDGQQLLVDAFYRLYLLDRETGNLEELVNLDSYHEQFDTEDLFLYNRKLSPNGEYAYFEISENSPDPLYQSHNFMNLETGETQSYTDFEYDDVGDIDNNGRILLVESEDLYIHSIPEKLTYQLPNLDFNSTYAGYYTLSGDGISIIYADKESDEVKVNYLYQAALGEVTSYATTDFLAQEENLEKMTRPGMDSSVSSDSIPFSEVNEDLTTMYQKIWNNTAALHYPTEFPEEVNRINYSVGMDTYGQTIRFATDSNKRTDMSFQAFDNAEEDQKESCYNDDLELVETKDGIDYYFYLYNNDEGELSFVKNDWCYIIDGEDFSEEEYLALAYSFAEAGETPHELPIEQVNFPTRLPIEDVIISSHNVYHYASDNTHKYVVSYYGDGENDIAVDLEILQDEPTFYDWEENESIELSNGTEALFNEEHLILFLYDGNYYYDIEADIDNDQLDKLGLEKVKNSLIEVGNSIEL</sequence>
<evidence type="ECO:0000313" key="3">
    <source>
        <dbReference type="Proteomes" id="UP000831537"/>
    </source>
</evidence>
<feature type="signal peptide" evidence="1">
    <location>
        <begin position="1"/>
        <end position="18"/>
    </location>
</feature>
<name>A0ABY4GMX9_9BACI</name>
<protein>
    <submittedName>
        <fullName evidence="2">Uncharacterized protein</fullName>
    </submittedName>
</protein>
<dbReference type="RefSeq" id="WP_244742849.1">
    <property type="nucleotide sequence ID" value="NZ_CP095071.1"/>
</dbReference>
<dbReference type="Proteomes" id="UP000831537">
    <property type="component" value="Chromosome"/>
</dbReference>
<keyword evidence="3" id="KW-1185">Reference proteome</keyword>
<keyword evidence="1" id="KW-0732">Signal</keyword>
<organism evidence="2 3">
    <name type="scientific">Gracilibacillus salinarum</name>
    <dbReference type="NCBI Taxonomy" id="2932255"/>
    <lineage>
        <taxon>Bacteria</taxon>
        <taxon>Bacillati</taxon>
        <taxon>Bacillota</taxon>
        <taxon>Bacilli</taxon>
        <taxon>Bacillales</taxon>
        <taxon>Bacillaceae</taxon>
        <taxon>Gracilibacillus</taxon>
    </lineage>
</organism>
<dbReference type="EMBL" id="CP095071">
    <property type="protein sequence ID" value="UOQ84712.1"/>
    <property type="molecule type" value="Genomic_DNA"/>
</dbReference>
<dbReference type="PROSITE" id="PS51257">
    <property type="entry name" value="PROKAR_LIPOPROTEIN"/>
    <property type="match status" value="1"/>
</dbReference>